<accession>A0A6P8F5B1</accession>
<sequence length="126" mass="14015">MRTLTIALSLITDPSYGKSIQINGHPGENSTVSCQYPDQMKKNLKYLYRRSDLSICSELITSESATDESKPSPYVMVDDKEGRFFNVTIRNMTLDDTGEYWCGVGTGTNTGSRNLLTVVKLHVIGK</sequence>
<dbReference type="PROSITE" id="PS50835">
    <property type="entry name" value="IG_LIKE"/>
    <property type="match status" value="1"/>
</dbReference>
<gene>
    <name evidence="6" type="primary">LOC116219254</name>
</gene>
<keyword evidence="5" id="KW-1185">Reference proteome</keyword>
<evidence type="ECO:0000256" key="2">
    <source>
        <dbReference type="ARBA" id="ARBA00022692"/>
    </source>
</evidence>
<dbReference type="InterPro" id="IPR036179">
    <property type="entry name" value="Ig-like_dom_sf"/>
</dbReference>
<dbReference type="PANTHER" id="PTHR11860:SF87">
    <property type="entry name" value="CMRF35-LIKE MOLECULE 8"/>
    <property type="match status" value="1"/>
</dbReference>
<evidence type="ECO:0000259" key="4">
    <source>
        <dbReference type="PROSITE" id="PS50835"/>
    </source>
</evidence>
<evidence type="ECO:0000313" key="5">
    <source>
        <dbReference type="Proteomes" id="UP000515152"/>
    </source>
</evidence>
<protein>
    <submittedName>
        <fullName evidence="6">Trem-like transcript 4 protein isoform X2</fullName>
    </submittedName>
</protein>
<keyword evidence="2" id="KW-0812">Transmembrane</keyword>
<dbReference type="Pfam" id="PF07686">
    <property type="entry name" value="V-set"/>
    <property type="match status" value="1"/>
</dbReference>
<dbReference type="Proteomes" id="UP000515152">
    <property type="component" value="Chromosome 24"/>
</dbReference>
<dbReference type="GeneID" id="116219254"/>
<feature type="domain" description="Ig-like" evidence="4">
    <location>
        <begin position="14"/>
        <end position="119"/>
    </location>
</feature>
<dbReference type="Gene3D" id="2.60.40.10">
    <property type="entry name" value="Immunoglobulins"/>
    <property type="match status" value="1"/>
</dbReference>
<dbReference type="RefSeq" id="XP_031418302.1">
    <property type="nucleotide sequence ID" value="XM_031562442.2"/>
</dbReference>
<dbReference type="InterPro" id="IPR050671">
    <property type="entry name" value="CD300_family_receptors"/>
</dbReference>
<organism evidence="5 6">
    <name type="scientific">Clupea harengus</name>
    <name type="common">Atlantic herring</name>
    <dbReference type="NCBI Taxonomy" id="7950"/>
    <lineage>
        <taxon>Eukaryota</taxon>
        <taxon>Metazoa</taxon>
        <taxon>Chordata</taxon>
        <taxon>Craniata</taxon>
        <taxon>Vertebrata</taxon>
        <taxon>Euteleostomi</taxon>
        <taxon>Actinopterygii</taxon>
        <taxon>Neopterygii</taxon>
        <taxon>Teleostei</taxon>
        <taxon>Clupei</taxon>
        <taxon>Clupeiformes</taxon>
        <taxon>Clupeoidei</taxon>
        <taxon>Clupeidae</taxon>
        <taxon>Clupea</taxon>
    </lineage>
</organism>
<dbReference type="InterPro" id="IPR013106">
    <property type="entry name" value="Ig_V-set"/>
</dbReference>
<evidence type="ECO:0000313" key="6">
    <source>
        <dbReference type="RefSeq" id="XP_031418302.1"/>
    </source>
</evidence>
<reference evidence="6" key="1">
    <citation type="submission" date="2025-08" db="UniProtKB">
        <authorList>
            <consortium name="RefSeq"/>
        </authorList>
    </citation>
    <scope>IDENTIFICATION</scope>
</reference>
<comment type="subcellular location">
    <subcellularLocation>
        <location evidence="1">Membrane</location>
    </subcellularLocation>
</comment>
<dbReference type="PANTHER" id="PTHR11860">
    <property type="entry name" value="POLYMERIC-IMMUNOGLOBULIN RECEPTOR"/>
    <property type="match status" value="1"/>
</dbReference>
<dbReference type="AlphaFoldDB" id="A0A6P8F5B1"/>
<proteinExistence type="predicted"/>
<dbReference type="GO" id="GO:0004888">
    <property type="term" value="F:transmembrane signaling receptor activity"/>
    <property type="evidence" value="ECO:0007669"/>
    <property type="project" value="TreeGrafter"/>
</dbReference>
<dbReference type="SMART" id="SM00409">
    <property type="entry name" value="IG"/>
    <property type="match status" value="1"/>
</dbReference>
<dbReference type="InterPro" id="IPR003599">
    <property type="entry name" value="Ig_sub"/>
</dbReference>
<keyword evidence="3" id="KW-0472">Membrane</keyword>
<dbReference type="InterPro" id="IPR013783">
    <property type="entry name" value="Ig-like_fold"/>
</dbReference>
<dbReference type="GO" id="GO:0005886">
    <property type="term" value="C:plasma membrane"/>
    <property type="evidence" value="ECO:0007669"/>
    <property type="project" value="TreeGrafter"/>
</dbReference>
<evidence type="ECO:0000256" key="1">
    <source>
        <dbReference type="ARBA" id="ARBA00004370"/>
    </source>
</evidence>
<name>A0A6P8F5B1_CLUHA</name>
<dbReference type="InterPro" id="IPR007110">
    <property type="entry name" value="Ig-like_dom"/>
</dbReference>
<evidence type="ECO:0000256" key="3">
    <source>
        <dbReference type="ARBA" id="ARBA00023136"/>
    </source>
</evidence>
<dbReference type="SUPFAM" id="SSF48726">
    <property type="entry name" value="Immunoglobulin"/>
    <property type="match status" value="1"/>
</dbReference>